<evidence type="ECO:0000313" key="5">
    <source>
        <dbReference type="Proteomes" id="UP000093355"/>
    </source>
</evidence>
<dbReference type="Gene3D" id="3.50.50.60">
    <property type="entry name" value="FAD/NAD(P)-binding domain"/>
    <property type="match status" value="2"/>
</dbReference>
<dbReference type="Proteomes" id="UP000093355">
    <property type="component" value="Unassembled WGS sequence"/>
</dbReference>
<dbReference type="PANTHER" id="PTHR48105">
    <property type="entry name" value="THIOREDOXIN REDUCTASE 1-RELATED-RELATED"/>
    <property type="match status" value="1"/>
</dbReference>
<sequence>MTDVAIIGAGPAGLQAALTLGRMHRSVVVLDAGRYRNDRADAMHNLIGHDGQTPAAFRAAARAELARYDSVRFVAAEVGEVTGAAGGFRLSTGEGDHVASRVILATGMRDTLPDIPGIEAAFGSSVAHCPFCHGHEFAGRSVALIGPGPFLEHMSALMAPIASALVAFPRGGALDEGAARRLALRGTEIEPAPVLSARGDAEGIDLALEGGGSRRFGGALVQLATEPAAPHAARLGVERSELGAVLVDPFGRSSVPGVYAAGDVAQQRSMPAPMWAVWSAIATGAAAATGALQDIVAAEAAALERAVPA</sequence>
<evidence type="ECO:0000256" key="3">
    <source>
        <dbReference type="ARBA" id="ARBA00048132"/>
    </source>
</evidence>
<protein>
    <submittedName>
        <fullName evidence="4">Uncharacterized protein</fullName>
    </submittedName>
</protein>
<dbReference type="InterPro" id="IPR036188">
    <property type="entry name" value="FAD/NAD-bd_sf"/>
</dbReference>
<comment type="caution">
    <text evidence="4">The sequence shown here is derived from an EMBL/GenBank/DDBJ whole genome shotgun (WGS) entry which is preliminary data.</text>
</comment>
<dbReference type="GO" id="GO:0004791">
    <property type="term" value="F:thioredoxin-disulfide reductase (NADPH) activity"/>
    <property type="evidence" value="ECO:0007669"/>
    <property type="project" value="UniProtKB-EC"/>
</dbReference>
<reference evidence="4 5" key="1">
    <citation type="submission" date="2016-05" db="EMBL/GenBank/DDBJ databases">
        <authorList>
            <person name="Lavstsen T."/>
            <person name="Jespersen J.S."/>
        </authorList>
    </citation>
    <scope>NUCLEOTIDE SEQUENCE [LARGE SCALE GENOMIC DNA]</scope>
    <source>
        <strain evidence="4 5">YLB-01</strain>
    </source>
</reference>
<proteinExistence type="predicted"/>
<dbReference type="InterPro" id="IPR050097">
    <property type="entry name" value="Ferredoxin-NADP_redctase_2"/>
</dbReference>
<evidence type="ECO:0000313" key="4">
    <source>
        <dbReference type="EMBL" id="OCG75997.1"/>
    </source>
</evidence>
<dbReference type="PRINTS" id="PR00368">
    <property type="entry name" value="FADPNR"/>
</dbReference>
<evidence type="ECO:0000256" key="2">
    <source>
        <dbReference type="ARBA" id="ARBA00023002"/>
    </source>
</evidence>
<evidence type="ECO:0000256" key="1">
    <source>
        <dbReference type="ARBA" id="ARBA00022630"/>
    </source>
</evidence>
<keyword evidence="5" id="KW-1185">Reference proteome</keyword>
<organism evidence="4 5">
    <name type="scientific">Microbacterium sediminis</name>
    <dbReference type="NCBI Taxonomy" id="904291"/>
    <lineage>
        <taxon>Bacteria</taxon>
        <taxon>Bacillati</taxon>
        <taxon>Actinomycetota</taxon>
        <taxon>Actinomycetes</taxon>
        <taxon>Micrococcales</taxon>
        <taxon>Microbacteriaceae</taxon>
        <taxon>Microbacterium</taxon>
    </lineage>
</organism>
<dbReference type="SUPFAM" id="SSF51905">
    <property type="entry name" value="FAD/NAD(P)-binding domain"/>
    <property type="match status" value="1"/>
</dbReference>
<dbReference type="STRING" id="904291.A7J15_12885"/>
<accession>A0A1B9NHB5</accession>
<dbReference type="InterPro" id="IPR023753">
    <property type="entry name" value="FAD/NAD-binding_dom"/>
</dbReference>
<comment type="catalytic activity">
    <reaction evidence="3">
        <text>[thioredoxin]-dithiol + NADP(+) = [thioredoxin]-disulfide + NADPH + H(+)</text>
        <dbReference type="Rhea" id="RHEA:20345"/>
        <dbReference type="Rhea" id="RHEA-COMP:10698"/>
        <dbReference type="Rhea" id="RHEA-COMP:10700"/>
        <dbReference type="ChEBI" id="CHEBI:15378"/>
        <dbReference type="ChEBI" id="CHEBI:29950"/>
        <dbReference type="ChEBI" id="CHEBI:50058"/>
        <dbReference type="ChEBI" id="CHEBI:57783"/>
        <dbReference type="ChEBI" id="CHEBI:58349"/>
        <dbReference type="EC" id="1.8.1.9"/>
    </reaction>
</comment>
<gene>
    <name evidence="4" type="ORF">A7J15_12885</name>
</gene>
<name>A0A1B9NHB5_9MICO</name>
<keyword evidence="2" id="KW-0560">Oxidoreductase</keyword>
<dbReference type="PRINTS" id="PR00469">
    <property type="entry name" value="PNDRDTASEII"/>
</dbReference>
<keyword evidence="1" id="KW-0285">Flavoprotein</keyword>
<dbReference type="Pfam" id="PF07992">
    <property type="entry name" value="Pyr_redox_2"/>
    <property type="match status" value="1"/>
</dbReference>
<dbReference type="OrthoDB" id="9786503at2"/>
<dbReference type="AlphaFoldDB" id="A0A1B9NHB5"/>
<dbReference type="EMBL" id="LXMD01000008">
    <property type="protein sequence ID" value="OCG75997.1"/>
    <property type="molecule type" value="Genomic_DNA"/>
</dbReference>